<sequence length="28" mass="3410">MFTYKYTCTHVFKYVQGNRGTELSYCLR</sequence>
<reference evidence="1" key="2">
    <citation type="journal article" date="2015" name="Data Brief">
        <title>Shoot transcriptome of the giant reed, Arundo donax.</title>
        <authorList>
            <person name="Barrero R.A."/>
            <person name="Guerrero F.D."/>
            <person name="Moolhuijzen P."/>
            <person name="Goolsby J.A."/>
            <person name="Tidwell J."/>
            <person name="Bellgard S.E."/>
            <person name="Bellgard M.I."/>
        </authorList>
    </citation>
    <scope>NUCLEOTIDE SEQUENCE</scope>
    <source>
        <tissue evidence="1">Shoot tissue taken approximately 20 cm above the soil surface</tissue>
    </source>
</reference>
<reference evidence="1" key="1">
    <citation type="submission" date="2014-09" db="EMBL/GenBank/DDBJ databases">
        <authorList>
            <person name="Magalhaes I.L.F."/>
            <person name="Oliveira U."/>
            <person name="Santos F.R."/>
            <person name="Vidigal T.H.D.A."/>
            <person name="Brescovit A.D."/>
            <person name="Santos A.J."/>
        </authorList>
    </citation>
    <scope>NUCLEOTIDE SEQUENCE</scope>
    <source>
        <tissue evidence="1">Shoot tissue taken approximately 20 cm above the soil surface</tissue>
    </source>
</reference>
<name>A0A0A9B529_ARUDO</name>
<dbReference type="EMBL" id="GBRH01241620">
    <property type="protein sequence ID" value="JAD56275.1"/>
    <property type="molecule type" value="Transcribed_RNA"/>
</dbReference>
<accession>A0A0A9B529</accession>
<proteinExistence type="predicted"/>
<organism evidence="1">
    <name type="scientific">Arundo donax</name>
    <name type="common">Giant reed</name>
    <name type="synonym">Donax arundinaceus</name>
    <dbReference type="NCBI Taxonomy" id="35708"/>
    <lineage>
        <taxon>Eukaryota</taxon>
        <taxon>Viridiplantae</taxon>
        <taxon>Streptophyta</taxon>
        <taxon>Embryophyta</taxon>
        <taxon>Tracheophyta</taxon>
        <taxon>Spermatophyta</taxon>
        <taxon>Magnoliopsida</taxon>
        <taxon>Liliopsida</taxon>
        <taxon>Poales</taxon>
        <taxon>Poaceae</taxon>
        <taxon>PACMAD clade</taxon>
        <taxon>Arundinoideae</taxon>
        <taxon>Arundineae</taxon>
        <taxon>Arundo</taxon>
    </lineage>
</organism>
<dbReference type="AlphaFoldDB" id="A0A0A9B529"/>
<protein>
    <submittedName>
        <fullName evidence="1">Uncharacterized protein</fullName>
    </submittedName>
</protein>
<evidence type="ECO:0000313" key="1">
    <source>
        <dbReference type="EMBL" id="JAD56275.1"/>
    </source>
</evidence>